<keyword evidence="2" id="KW-1185">Reference proteome</keyword>
<dbReference type="Proteomes" id="UP001600165">
    <property type="component" value="Unassembled WGS sequence"/>
</dbReference>
<evidence type="ECO:0000313" key="1">
    <source>
        <dbReference type="EMBL" id="MFE4105374.1"/>
    </source>
</evidence>
<protein>
    <submittedName>
        <fullName evidence="1">Tetratricopeptide repeat protein</fullName>
    </submittedName>
</protein>
<comment type="caution">
    <text evidence="1">The sequence shown here is derived from an EMBL/GenBank/DDBJ whole genome shotgun (WGS) entry which is preliminary data.</text>
</comment>
<dbReference type="SUPFAM" id="SSF48452">
    <property type="entry name" value="TPR-like"/>
    <property type="match status" value="1"/>
</dbReference>
<accession>A0ABW6IBF5</accession>
<reference evidence="1 2" key="1">
    <citation type="submission" date="2024-10" db="EMBL/GenBank/DDBJ databases">
        <authorList>
            <person name="Ratan Roy A."/>
            <person name="Morales Sandoval P.H."/>
            <person name="De Los Santos Villalobos S."/>
            <person name="Chakraborty S."/>
            <person name="Mukherjee J."/>
        </authorList>
    </citation>
    <scope>NUCLEOTIDE SEQUENCE [LARGE SCALE GENOMIC DNA]</scope>
    <source>
        <strain evidence="1 2">S1</strain>
    </source>
</reference>
<organism evidence="1 2">
    <name type="scientific">Almyronema epifaneia S1</name>
    <dbReference type="NCBI Taxonomy" id="2991925"/>
    <lineage>
        <taxon>Bacteria</taxon>
        <taxon>Bacillati</taxon>
        <taxon>Cyanobacteriota</taxon>
        <taxon>Cyanophyceae</taxon>
        <taxon>Nodosilineales</taxon>
        <taxon>Nodosilineaceae</taxon>
        <taxon>Almyronema</taxon>
        <taxon>Almyronema epifaneia</taxon>
    </lineage>
</organism>
<evidence type="ECO:0000313" key="2">
    <source>
        <dbReference type="Proteomes" id="UP001600165"/>
    </source>
</evidence>
<dbReference type="RefSeq" id="WP_377961790.1">
    <property type="nucleotide sequence ID" value="NZ_JBHZOL010000021.1"/>
</dbReference>
<dbReference type="Pfam" id="PF04733">
    <property type="entry name" value="Coatomer_E"/>
    <property type="match status" value="1"/>
</dbReference>
<sequence>MTQSVDTLFDEGIKRYQSGESAKDLIPIFKEICDRTPKNSAAWTCLAWLYLLADKPNSALKAAQKGVKLAPQDPQARINLSIAMLEAGKPGVRSHVELAGRAVSAIPEIRQEVESNFEEGLSRKPDWPSLQRVKNWLFES</sequence>
<dbReference type="EMBL" id="JBHZOL010000021">
    <property type="protein sequence ID" value="MFE4105374.1"/>
    <property type="molecule type" value="Genomic_DNA"/>
</dbReference>
<name>A0ABW6IBF5_9CYAN</name>
<dbReference type="InterPro" id="IPR011990">
    <property type="entry name" value="TPR-like_helical_dom_sf"/>
</dbReference>
<proteinExistence type="predicted"/>
<dbReference type="Gene3D" id="1.25.40.10">
    <property type="entry name" value="Tetratricopeptide repeat domain"/>
    <property type="match status" value="1"/>
</dbReference>
<gene>
    <name evidence="1" type="ORF">ACFVKH_03725</name>
</gene>